<dbReference type="RefSeq" id="WP_411915505.1">
    <property type="nucleotide sequence ID" value="NZ_BAAFSF010000001.1"/>
</dbReference>
<keyword evidence="11" id="KW-1185">Reference proteome</keyword>
<dbReference type="InterPro" id="IPR027417">
    <property type="entry name" value="P-loop_NTPase"/>
</dbReference>
<dbReference type="SUPFAM" id="SSF48019">
    <property type="entry name" value="post-AAA+ oligomerization domain-like"/>
    <property type="match status" value="1"/>
</dbReference>
<keyword evidence="3" id="KW-0808">Transferase</keyword>
<dbReference type="Proteomes" id="UP001628220">
    <property type="component" value="Unassembled WGS sequence"/>
</dbReference>
<dbReference type="Pfam" id="PF06144">
    <property type="entry name" value="DNA_pol3_delta"/>
    <property type="match status" value="1"/>
</dbReference>
<sequence length="349" mass="38889">MTKLNAPQGSSLYTPSQAISTLKGILNEKNCLPAVILYSGEEQYYFKQLEQLIIKHYGENVVTLYGNESSYSDIALEIQSTSLFVQQRAVILKEAEAVKDLDKLIPTLSRLPQGTSLILAYQGNMAFNAKKLFASFQTLPSDQTIIIVSPRITSKRTILSIINQTAKAHDVTITAEAAEKLIERVGFDGVTSAKEVAKLAVLASDSGQIEANMVDFIVGVSIQYSVDDLCQALYKKQRREALTIAQYMTKDPANYPLPLIVATLYGFFSNLMVASYQKDRSEKALASVLNLKNAYQAKRYSDALWLFKAMQIFYIIHELRLADARLKGAEDGDYDYEGILFNLVYLILA</sequence>
<evidence type="ECO:0000256" key="2">
    <source>
        <dbReference type="ARBA" id="ARBA00017703"/>
    </source>
</evidence>
<dbReference type="SUPFAM" id="SSF52540">
    <property type="entry name" value="P-loop containing nucleoside triphosphate hydrolases"/>
    <property type="match status" value="1"/>
</dbReference>
<dbReference type="Gene3D" id="3.40.50.300">
    <property type="entry name" value="P-loop containing nucleotide triphosphate hydrolases"/>
    <property type="match status" value="1"/>
</dbReference>
<dbReference type="EMBL" id="BAAFSF010000001">
    <property type="protein sequence ID" value="GAB1251701.1"/>
    <property type="molecule type" value="Genomic_DNA"/>
</dbReference>
<dbReference type="Gene3D" id="1.20.272.10">
    <property type="match status" value="1"/>
</dbReference>
<name>A0ABQ0E1W9_9PORP</name>
<dbReference type="NCBIfam" id="TIGR01128">
    <property type="entry name" value="holA"/>
    <property type="match status" value="1"/>
</dbReference>
<evidence type="ECO:0000256" key="7">
    <source>
        <dbReference type="ARBA" id="ARBA00034754"/>
    </source>
</evidence>
<protein>
    <recommendedName>
        <fullName evidence="2">DNA polymerase III subunit delta</fullName>
        <ecNumber evidence="1">2.7.7.7</ecNumber>
    </recommendedName>
</protein>
<evidence type="ECO:0000256" key="5">
    <source>
        <dbReference type="ARBA" id="ARBA00022705"/>
    </source>
</evidence>
<dbReference type="InterPro" id="IPR010372">
    <property type="entry name" value="DNA_pol3_delta_N"/>
</dbReference>
<comment type="caution">
    <text evidence="10">The sequence shown here is derived from an EMBL/GenBank/DDBJ whole genome shotgun (WGS) entry which is preliminary data.</text>
</comment>
<reference evidence="10 11" key="1">
    <citation type="journal article" date="2025" name="Int. J. Syst. Evol. Microbiol.">
        <title>Desulfovibrio falkowii sp. nov., Porphyromonas miyakawae sp. nov., Mediterraneibacter flintii sp. nov. and Owariibacterium komagatae gen. nov., sp. nov., isolated from human faeces.</title>
        <authorList>
            <person name="Hamaguchi T."/>
            <person name="Ohara M."/>
            <person name="Hisatomi A."/>
            <person name="Sekiguchi K."/>
            <person name="Takeda J.I."/>
            <person name="Ueyama J."/>
            <person name="Ito M."/>
            <person name="Nishiwaki H."/>
            <person name="Ogi T."/>
            <person name="Hirayama M."/>
            <person name="Ohkuma M."/>
            <person name="Sakamoto M."/>
            <person name="Ohno K."/>
        </authorList>
    </citation>
    <scope>NUCLEOTIDE SEQUENCE [LARGE SCALE GENOMIC DNA]</scope>
    <source>
        <strain evidence="10 11">13CB11C</strain>
    </source>
</reference>
<organism evidence="10 11">
    <name type="scientific">Porphyromonas miyakawae</name>
    <dbReference type="NCBI Taxonomy" id="3137470"/>
    <lineage>
        <taxon>Bacteria</taxon>
        <taxon>Pseudomonadati</taxon>
        <taxon>Bacteroidota</taxon>
        <taxon>Bacteroidia</taxon>
        <taxon>Bacteroidales</taxon>
        <taxon>Porphyromonadaceae</taxon>
        <taxon>Porphyromonas</taxon>
    </lineage>
</organism>
<dbReference type="InterPro" id="IPR005790">
    <property type="entry name" value="DNA_polIII_delta"/>
</dbReference>
<evidence type="ECO:0000256" key="6">
    <source>
        <dbReference type="ARBA" id="ARBA00022932"/>
    </source>
</evidence>
<dbReference type="PANTHER" id="PTHR34388:SF1">
    <property type="entry name" value="DNA POLYMERASE III SUBUNIT DELTA"/>
    <property type="match status" value="1"/>
</dbReference>
<keyword evidence="4" id="KW-0548">Nucleotidyltransferase</keyword>
<proteinExistence type="inferred from homology"/>
<evidence type="ECO:0000256" key="8">
    <source>
        <dbReference type="ARBA" id="ARBA00049244"/>
    </source>
</evidence>
<evidence type="ECO:0000313" key="11">
    <source>
        <dbReference type="Proteomes" id="UP001628220"/>
    </source>
</evidence>
<dbReference type="InterPro" id="IPR008921">
    <property type="entry name" value="DNA_pol3_clamp-load_cplx_C"/>
</dbReference>
<comment type="catalytic activity">
    <reaction evidence="8">
        <text>DNA(n) + a 2'-deoxyribonucleoside 5'-triphosphate = DNA(n+1) + diphosphate</text>
        <dbReference type="Rhea" id="RHEA:22508"/>
        <dbReference type="Rhea" id="RHEA-COMP:17339"/>
        <dbReference type="Rhea" id="RHEA-COMP:17340"/>
        <dbReference type="ChEBI" id="CHEBI:33019"/>
        <dbReference type="ChEBI" id="CHEBI:61560"/>
        <dbReference type="ChEBI" id="CHEBI:173112"/>
        <dbReference type="EC" id="2.7.7.7"/>
    </reaction>
</comment>
<feature type="domain" description="DNA polymerase III delta N-terminal" evidence="9">
    <location>
        <begin position="37"/>
        <end position="139"/>
    </location>
</feature>
<comment type="similarity">
    <text evidence="7">Belongs to the DNA polymerase HolA subunit family.</text>
</comment>
<accession>A0ABQ0E1W9</accession>
<evidence type="ECO:0000256" key="3">
    <source>
        <dbReference type="ARBA" id="ARBA00022679"/>
    </source>
</evidence>
<evidence type="ECO:0000256" key="4">
    <source>
        <dbReference type="ARBA" id="ARBA00022695"/>
    </source>
</evidence>
<evidence type="ECO:0000313" key="10">
    <source>
        <dbReference type="EMBL" id="GAB1251701.1"/>
    </source>
</evidence>
<evidence type="ECO:0000256" key="1">
    <source>
        <dbReference type="ARBA" id="ARBA00012417"/>
    </source>
</evidence>
<gene>
    <name evidence="10" type="ORF">Tsumi_08050</name>
</gene>
<keyword evidence="6" id="KW-0239">DNA-directed DNA polymerase</keyword>
<keyword evidence="5" id="KW-0235">DNA replication</keyword>
<dbReference type="EC" id="2.7.7.7" evidence="1"/>
<evidence type="ECO:0000259" key="9">
    <source>
        <dbReference type="Pfam" id="PF06144"/>
    </source>
</evidence>
<dbReference type="PANTHER" id="PTHR34388">
    <property type="entry name" value="DNA POLYMERASE III SUBUNIT DELTA"/>
    <property type="match status" value="1"/>
</dbReference>